<dbReference type="Proteomes" id="UP000075502">
    <property type="component" value="Unassembled WGS sequence"/>
</dbReference>
<dbReference type="AlphaFoldDB" id="A0A150TPG3"/>
<name>A0A150TPG3_SORCE</name>
<dbReference type="EMBL" id="JEME01001612">
    <property type="protein sequence ID" value="KYG06603.1"/>
    <property type="molecule type" value="Genomic_DNA"/>
</dbReference>
<sequence>MNDAKPVRDIEHFEHGRGNAEQLALLDAAGAVGALAERFAVEQLHHQERRAIFARIDVEDIDGCGVTELVHGERLLLEPGSKLLGDGDFRMEDFDRAAPANPVCRLVNCSHPADADKRINAPFAPEDRSDSCCTVR</sequence>
<comment type="caution">
    <text evidence="1">The sequence shown here is derived from an EMBL/GenBank/DDBJ whole genome shotgun (WGS) entry which is preliminary data.</text>
</comment>
<organism evidence="1 2">
    <name type="scientific">Sorangium cellulosum</name>
    <name type="common">Polyangium cellulosum</name>
    <dbReference type="NCBI Taxonomy" id="56"/>
    <lineage>
        <taxon>Bacteria</taxon>
        <taxon>Pseudomonadati</taxon>
        <taxon>Myxococcota</taxon>
        <taxon>Polyangia</taxon>
        <taxon>Polyangiales</taxon>
        <taxon>Polyangiaceae</taxon>
        <taxon>Sorangium</taxon>
    </lineage>
</organism>
<accession>A0A150TPG3</accession>
<protein>
    <submittedName>
        <fullName evidence="1">Uncharacterized protein</fullName>
    </submittedName>
</protein>
<gene>
    <name evidence="1" type="ORF">BE21_33950</name>
</gene>
<evidence type="ECO:0000313" key="1">
    <source>
        <dbReference type="EMBL" id="KYG06603.1"/>
    </source>
</evidence>
<reference evidence="1 2" key="1">
    <citation type="submission" date="2014-02" db="EMBL/GenBank/DDBJ databases">
        <title>The small core and large imbalanced accessory genome model reveals a collaborative survival strategy of Sorangium cellulosum strains in nature.</title>
        <authorList>
            <person name="Han K."/>
            <person name="Peng R."/>
            <person name="Blom J."/>
            <person name="Li Y.-Z."/>
        </authorList>
    </citation>
    <scope>NUCLEOTIDE SEQUENCE [LARGE SCALE GENOMIC DNA]</scope>
    <source>
        <strain evidence="1 2">So0007-03</strain>
    </source>
</reference>
<evidence type="ECO:0000313" key="2">
    <source>
        <dbReference type="Proteomes" id="UP000075502"/>
    </source>
</evidence>
<proteinExistence type="predicted"/>